<feature type="transmembrane region" description="Helical" evidence="8">
    <location>
        <begin position="21"/>
        <end position="39"/>
    </location>
</feature>
<keyword evidence="7 10" id="KW-0449">Lipoprotein</keyword>
<keyword evidence="3" id="KW-0732">Signal</keyword>
<evidence type="ECO:0000313" key="12">
    <source>
        <dbReference type="EMBL" id="RKE91795.1"/>
    </source>
</evidence>
<reference evidence="10 14" key="2">
    <citation type="submission" date="2018-09" db="EMBL/GenBank/DDBJ databases">
        <title>Genomic Encyclopedia of Archaeal and Bacterial Type Strains, Phase II (KMG-II): from individual species to whole genera.</title>
        <authorList>
            <person name="Goeker M."/>
        </authorList>
    </citation>
    <scope>NUCLEOTIDE SEQUENCE [LARGE SCALE GENOMIC DNA]</scope>
    <source>
        <strain evidence="10 14">DSM 16337</strain>
    </source>
</reference>
<comment type="subcellular location">
    <subcellularLocation>
        <location evidence="1">Membrane</location>
        <topology evidence="1">Lipid-anchor</topology>
    </subcellularLocation>
</comment>
<dbReference type="GO" id="GO:0044659">
    <property type="term" value="P:viral release from host cell by cytolysis"/>
    <property type="evidence" value="ECO:0007669"/>
    <property type="project" value="InterPro"/>
</dbReference>
<evidence type="ECO:0000256" key="2">
    <source>
        <dbReference type="ARBA" id="ARBA00022612"/>
    </source>
</evidence>
<dbReference type="Pfam" id="PF06085">
    <property type="entry name" value="Rz1"/>
    <property type="match status" value="1"/>
</dbReference>
<gene>
    <name evidence="12" type="ORF">BDE27_2070</name>
    <name evidence="11" type="ORF">BDE27_2439</name>
    <name evidence="10" type="ORF">BDE27_3391</name>
    <name evidence="9" type="ORF">Xehl_04048</name>
</gene>
<evidence type="ECO:0000313" key="13">
    <source>
        <dbReference type="Proteomes" id="UP000225605"/>
    </source>
</evidence>
<dbReference type="GO" id="GO:0016020">
    <property type="term" value="C:membrane"/>
    <property type="evidence" value="ECO:0007669"/>
    <property type="project" value="UniProtKB-SubCell"/>
</dbReference>
<evidence type="ECO:0000256" key="8">
    <source>
        <dbReference type="SAM" id="Phobius"/>
    </source>
</evidence>
<comment type="caution">
    <text evidence="9">The sequence shown here is derived from an EMBL/GenBank/DDBJ whole genome shotgun (WGS) entry which is preliminary data.</text>
</comment>
<keyword evidence="6" id="KW-0578">Host cell lysis by virus</keyword>
<reference evidence="9 13" key="1">
    <citation type="journal article" date="2017" name="Nat. Microbiol.">
        <title>Natural product diversity associated with the nematode symbionts Photorhabdus and Xenorhabdus.</title>
        <authorList>
            <person name="Tobias N.J."/>
            <person name="Wolff H."/>
            <person name="Djahanschiri B."/>
            <person name="Grundmann F."/>
            <person name="Kronenwerth M."/>
            <person name="Shi Y.M."/>
            <person name="Simonyi S."/>
            <person name="Grun P."/>
            <person name="Shapiro-Ilan D."/>
            <person name="Pidot S.J."/>
            <person name="Stinear T.P."/>
            <person name="Ebersberger I."/>
            <person name="Bode H.B."/>
        </authorList>
    </citation>
    <scope>NUCLEOTIDE SEQUENCE [LARGE SCALE GENOMIC DNA]</scope>
    <source>
        <strain evidence="9 13">DSM 16337</strain>
    </source>
</reference>
<feature type="transmembrane region" description="Helical" evidence="8">
    <location>
        <begin position="51"/>
        <end position="74"/>
    </location>
</feature>
<dbReference type="EMBL" id="RAQI01000006">
    <property type="protein sequence ID" value="RKE87850.1"/>
    <property type="molecule type" value="Genomic_DNA"/>
</dbReference>
<sequence length="234" mass="26155">MLSNKALENNDIKIINKKIKDVISLLASMCVLVTGSYLMGEMLIGAKKVSVLWMVLYSLSIVSLMGLLVIAFHIIKSDFLEVRREVSSTKYSNIFFVILWFPAIGFLGALSVSGNQLSEVITEYKSNEKQVKALFPPPAAWALQPPSNSLEKLDQVFSISALELPNLNSEEKVEKHISPYSYCVNGETDIALTKVAALTLLDAREGIMTDRVKIKYLQEYIEMQSKSRNKLEAD</sequence>
<keyword evidence="8" id="KW-0812">Transmembrane</keyword>
<keyword evidence="14" id="KW-1185">Reference proteome</keyword>
<evidence type="ECO:0000256" key="3">
    <source>
        <dbReference type="ARBA" id="ARBA00022729"/>
    </source>
</evidence>
<dbReference type="InterPro" id="IPR010346">
    <property type="entry name" value="O-spanin"/>
</dbReference>
<evidence type="ECO:0000256" key="5">
    <source>
        <dbReference type="ARBA" id="ARBA00023136"/>
    </source>
</evidence>
<accession>A0A2D0IJP9</accession>
<evidence type="ECO:0000313" key="14">
    <source>
        <dbReference type="Proteomes" id="UP000283568"/>
    </source>
</evidence>
<dbReference type="RefSeq" id="WP_099134119.1">
    <property type="nucleotide sequence ID" value="NZ_CAWNOJ010000074.1"/>
</dbReference>
<keyword evidence="5 8" id="KW-0472">Membrane</keyword>
<dbReference type="EMBL" id="RAQI01000003">
    <property type="protein sequence ID" value="RKE90564.1"/>
    <property type="molecule type" value="Genomic_DNA"/>
</dbReference>
<evidence type="ECO:0000313" key="11">
    <source>
        <dbReference type="EMBL" id="RKE90564.1"/>
    </source>
</evidence>
<dbReference type="EMBL" id="NIBT01000059">
    <property type="protein sequence ID" value="PHM21976.1"/>
    <property type="molecule type" value="Genomic_DNA"/>
</dbReference>
<organism evidence="9 13">
    <name type="scientific">Xenorhabdus ehlersii</name>
    <dbReference type="NCBI Taxonomy" id="290111"/>
    <lineage>
        <taxon>Bacteria</taxon>
        <taxon>Pseudomonadati</taxon>
        <taxon>Pseudomonadota</taxon>
        <taxon>Gammaproteobacteria</taxon>
        <taxon>Enterobacterales</taxon>
        <taxon>Morganellaceae</taxon>
        <taxon>Xenorhabdus</taxon>
    </lineage>
</organism>
<dbReference type="AlphaFoldDB" id="A0A2D0IJP9"/>
<evidence type="ECO:0000256" key="1">
    <source>
        <dbReference type="ARBA" id="ARBA00004635"/>
    </source>
</evidence>
<dbReference type="Proteomes" id="UP000225605">
    <property type="component" value="Unassembled WGS sequence"/>
</dbReference>
<proteinExistence type="predicted"/>
<keyword evidence="2" id="KW-1188">Viral release from host cell</keyword>
<dbReference type="Proteomes" id="UP000283568">
    <property type="component" value="Unassembled WGS sequence"/>
</dbReference>
<evidence type="ECO:0000256" key="4">
    <source>
        <dbReference type="ARBA" id="ARBA00022852"/>
    </source>
</evidence>
<name>A0A2D0IJP9_9GAMM</name>
<keyword evidence="8" id="KW-1133">Transmembrane helix</keyword>
<evidence type="ECO:0000313" key="10">
    <source>
        <dbReference type="EMBL" id="RKE87850.1"/>
    </source>
</evidence>
<evidence type="ECO:0000256" key="6">
    <source>
        <dbReference type="ARBA" id="ARBA00023142"/>
    </source>
</evidence>
<keyword evidence="4" id="KW-0204">Cytolysis</keyword>
<feature type="transmembrane region" description="Helical" evidence="8">
    <location>
        <begin position="94"/>
        <end position="112"/>
    </location>
</feature>
<evidence type="ECO:0000256" key="7">
    <source>
        <dbReference type="ARBA" id="ARBA00023288"/>
    </source>
</evidence>
<dbReference type="EMBL" id="RAQI01000002">
    <property type="protein sequence ID" value="RKE91795.1"/>
    <property type="molecule type" value="Genomic_DNA"/>
</dbReference>
<evidence type="ECO:0000313" key="9">
    <source>
        <dbReference type="EMBL" id="PHM21976.1"/>
    </source>
</evidence>
<protein>
    <submittedName>
        <fullName evidence="10">Lipoprotein Rz1</fullName>
    </submittedName>
    <submittedName>
        <fullName evidence="9">Peptidase</fullName>
    </submittedName>
</protein>